<comment type="caution">
    <text evidence="1">The sequence shown here is derived from an EMBL/GenBank/DDBJ whole genome shotgun (WGS) entry which is preliminary data.</text>
</comment>
<name>A0A2H0UC00_9BACT</name>
<dbReference type="EMBL" id="PFBK01000003">
    <property type="protein sequence ID" value="PIR83907.1"/>
    <property type="molecule type" value="Genomic_DNA"/>
</dbReference>
<dbReference type="Proteomes" id="UP000231192">
    <property type="component" value="Unassembled WGS sequence"/>
</dbReference>
<accession>A0A2H0UC00</accession>
<organism evidence="1 2">
    <name type="scientific">Candidatus Kaiserbacteria bacterium CG10_big_fil_rev_8_21_14_0_10_51_14</name>
    <dbReference type="NCBI Taxonomy" id="1974610"/>
    <lineage>
        <taxon>Bacteria</taxon>
        <taxon>Candidatus Kaiseribacteriota</taxon>
    </lineage>
</organism>
<gene>
    <name evidence="1" type="ORF">COU18_00625</name>
</gene>
<sequence length="120" mass="13068">MHVLRVFLVPLVFLGGLVFFASTLSGLLSPDTPCKLGACPETLYEGDSERVFQYTRSSVFKVRLDDRKNPPTALRCSPVGVIEAVSFNGETPYYTGTFRAMAPGACLLEGNVFSAMIVIK</sequence>
<dbReference type="AlphaFoldDB" id="A0A2H0UC00"/>
<reference evidence="2" key="1">
    <citation type="submission" date="2017-09" db="EMBL/GenBank/DDBJ databases">
        <title>Depth-based differentiation of microbial function through sediment-hosted aquifers and enrichment of novel symbionts in the deep terrestrial subsurface.</title>
        <authorList>
            <person name="Probst A.J."/>
            <person name="Ladd B."/>
            <person name="Jarett J.K."/>
            <person name="Geller-Mcgrath D.E."/>
            <person name="Sieber C.M.K."/>
            <person name="Emerson J.B."/>
            <person name="Anantharaman K."/>
            <person name="Thomas B.C."/>
            <person name="Malmstrom R."/>
            <person name="Stieglmeier M."/>
            <person name="Klingl A."/>
            <person name="Woyke T."/>
            <person name="Ryan C.M."/>
            <person name="Banfield J.F."/>
        </authorList>
    </citation>
    <scope>NUCLEOTIDE SEQUENCE [LARGE SCALE GENOMIC DNA]</scope>
</reference>
<protein>
    <submittedName>
        <fullName evidence="1">Uncharacterized protein</fullName>
    </submittedName>
</protein>
<proteinExistence type="predicted"/>
<evidence type="ECO:0000313" key="1">
    <source>
        <dbReference type="EMBL" id="PIR83907.1"/>
    </source>
</evidence>
<evidence type="ECO:0000313" key="2">
    <source>
        <dbReference type="Proteomes" id="UP000231192"/>
    </source>
</evidence>